<keyword evidence="5" id="KW-0808">Transferase</keyword>
<evidence type="ECO:0000256" key="8">
    <source>
        <dbReference type="ARBA" id="ARBA00022840"/>
    </source>
</evidence>
<dbReference type="InterPro" id="IPR036097">
    <property type="entry name" value="HisK_dim/P_sf"/>
</dbReference>
<keyword evidence="11" id="KW-0812">Transmembrane</keyword>
<evidence type="ECO:0000256" key="2">
    <source>
        <dbReference type="ARBA" id="ARBA00004370"/>
    </source>
</evidence>
<dbReference type="SUPFAM" id="SSF158472">
    <property type="entry name" value="HAMP domain-like"/>
    <property type="match status" value="1"/>
</dbReference>
<gene>
    <name evidence="14" type="ORF">H9701_00105</name>
</gene>
<reference evidence="14" key="1">
    <citation type="journal article" date="2021" name="PeerJ">
        <title>Extensive microbial diversity within the chicken gut microbiome revealed by metagenomics and culture.</title>
        <authorList>
            <person name="Gilroy R."/>
            <person name="Ravi A."/>
            <person name="Getino M."/>
            <person name="Pursley I."/>
            <person name="Horton D.L."/>
            <person name="Alikhan N.F."/>
            <person name="Baker D."/>
            <person name="Gharbi K."/>
            <person name="Hall N."/>
            <person name="Watson M."/>
            <person name="Adriaenssens E.M."/>
            <person name="Foster-Nyarko E."/>
            <person name="Jarju S."/>
            <person name="Secka A."/>
            <person name="Antonio M."/>
            <person name="Oren A."/>
            <person name="Chaudhuri R.R."/>
            <person name="La Ragione R."/>
            <person name="Hildebrand F."/>
            <person name="Pallen M.J."/>
        </authorList>
    </citation>
    <scope>NUCLEOTIDE SEQUENCE</scope>
    <source>
        <strain evidence="14">CHK186-1790</strain>
    </source>
</reference>
<comment type="caution">
    <text evidence="14">The sequence shown here is derived from an EMBL/GenBank/DDBJ whole genome shotgun (WGS) entry which is preliminary data.</text>
</comment>
<dbReference type="SUPFAM" id="SSF55874">
    <property type="entry name" value="ATPase domain of HSP90 chaperone/DNA topoisomerase II/histidine kinase"/>
    <property type="match status" value="1"/>
</dbReference>
<evidence type="ECO:0000256" key="3">
    <source>
        <dbReference type="ARBA" id="ARBA00012438"/>
    </source>
</evidence>
<dbReference type="GO" id="GO:0030295">
    <property type="term" value="F:protein kinase activator activity"/>
    <property type="evidence" value="ECO:0007669"/>
    <property type="project" value="TreeGrafter"/>
</dbReference>
<reference evidence="14" key="2">
    <citation type="submission" date="2021-04" db="EMBL/GenBank/DDBJ databases">
        <authorList>
            <person name="Gilroy R."/>
        </authorList>
    </citation>
    <scope>NUCLEOTIDE SEQUENCE</scope>
    <source>
        <strain evidence="14">CHK186-1790</strain>
    </source>
</reference>
<evidence type="ECO:0000259" key="13">
    <source>
        <dbReference type="PROSITE" id="PS50885"/>
    </source>
</evidence>
<evidence type="ECO:0000256" key="4">
    <source>
        <dbReference type="ARBA" id="ARBA00022553"/>
    </source>
</evidence>
<evidence type="ECO:0000256" key="1">
    <source>
        <dbReference type="ARBA" id="ARBA00000085"/>
    </source>
</evidence>
<keyword evidence="11" id="KW-1133">Transmembrane helix</keyword>
<dbReference type="Gene3D" id="3.30.565.10">
    <property type="entry name" value="Histidine kinase-like ATPase, C-terminal domain"/>
    <property type="match status" value="1"/>
</dbReference>
<dbReference type="InterPro" id="IPR003661">
    <property type="entry name" value="HisK_dim/P_dom"/>
</dbReference>
<proteinExistence type="predicted"/>
<evidence type="ECO:0000256" key="11">
    <source>
        <dbReference type="SAM" id="Phobius"/>
    </source>
</evidence>
<evidence type="ECO:0000256" key="6">
    <source>
        <dbReference type="ARBA" id="ARBA00022741"/>
    </source>
</evidence>
<dbReference type="GO" id="GO:0005524">
    <property type="term" value="F:ATP binding"/>
    <property type="evidence" value="ECO:0007669"/>
    <property type="project" value="UniProtKB-KW"/>
</dbReference>
<dbReference type="SMART" id="SM00387">
    <property type="entry name" value="HATPase_c"/>
    <property type="match status" value="1"/>
</dbReference>
<dbReference type="SUPFAM" id="SSF47384">
    <property type="entry name" value="Homodimeric domain of signal transducing histidine kinase"/>
    <property type="match status" value="1"/>
</dbReference>
<evidence type="ECO:0000256" key="9">
    <source>
        <dbReference type="ARBA" id="ARBA00023012"/>
    </source>
</evidence>
<keyword evidence="8" id="KW-0067">ATP-binding</keyword>
<dbReference type="GO" id="GO:0000156">
    <property type="term" value="F:phosphorelay response regulator activity"/>
    <property type="evidence" value="ECO:0007669"/>
    <property type="project" value="TreeGrafter"/>
</dbReference>
<protein>
    <recommendedName>
        <fullName evidence="3">histidine kinase</fullName>
        <ecNumber evidence="3">2.7.13.3</ecNumber>
    </recommendedName>
</protein>
<keyword evidence="9" id="KW-0902">Two-component regulatory system</keyword>
<comment type="catalytic activity">
    <reaction evidence="1">
        <text>ATP + protein L-histidine = ADP + protein N-phospho-L-histidine.</text>
        <dbReference type="EC" id="2.7.13.3"/>
    </reaction>
</comment>
<dbReference type="InterPro" id="IPR003660">
    <property type="entry name" value="HAMP_dom"/>
</dbReference>
<dbReference type="PROSITE" id="PS50885">
    <property type="entry name" value="HAMP"/>
    <property type="match status" value="1"/>
</dbReference>
<name>A0A9D2NYR5_9FIRM</name>
<comment type="subcellular location">
    <subcellularLocation>
        <location evidence="2">Membrane</location>
    </subcellularLocation>
</comment>
<evidence type="ECO:0000256" key="5">
    <source>
        <dbReference type="ARBA" id="ARBA00022679"/>
    </source>
</evidence>
<dbReference type="EC" id="2.7.13.3" evidence="3"/>
<dbReference type="GO" id="GO:0007234">
    <property type="term" value="P:osmosensory signaling via phosphorelay pathway"/>
    <property type="evidence" value="ECO:0007669"/>
    <property type="project" value="TreeGrafter"/>
</dbReference>
<keyword evidence="4" id="KW-0597">Phosphoprotein</keyword>
<dbReference type="FunFam" id="3.30.565.10:FF:000006">
    <property type="entry name" value="Sensor histidine kinase WalK"/>
    <property type="match status" value="1"/>
</dbReference>
<feature type="domain" description="HAMP" evidence="13">
    <location>
        <begin position="205"/>
        <end position="258"/>
    </location>
</feature>
<evidence type="ECO:0000313" key="14">
    <source>
        <dbReference type="EMBL" id="HJC39938.1"/>
    </source>
</evidence>
<dbReference type="PANTHER" id="PTHR42878:SF7">
    <property type="entry name" value="SENSOR HISTIDINE KINASE GLRK"/>
    <property type="match status" value="1"/>
</dbReference>
<evidence type="ECO:0000259" key="12">
    <source>
        <dbReference type="PROSITE" id="PS50109"/>
    </source>
</evidence>
<accession>A0A9D2NYR5</accession>
<dbReference type="InterPro" id="IPR005467">
    <property type="entry name" value="His_kinase_dom"/>
</dbReference>
<feature type="domain" description="Histidine kinase" evidence="12">
    <location>
        <begin position="266"/>
        <end position="481"/>
    </location>
</feature>
<dbReference type="Pfam" id="PF00512">
    <property type="entry name" value="HisKA"/>
    <property type="match status" value="1"/>
</dbReference>
<dbReference type="EMBL" id="DWWJ01000002">
    <property type="protein sequence ID" value="HJC39938.1"/>
    <property type="molecule type" value="Genomic_DNA"/>
</dbReference>
<dbReference type="Pfam" id="PF00672">
    <property type="entry name" value="HAMP"/>
    <property type="match status" value="1"/>
</dbReference>
<keyword evidence="7 14" id="KW-0418">Kinase</keyword>
<keyword evidence="10 11" id="KW-0472">Membrane</keyword>
<evidence type="ECO:0000256" key="10">
    <source>
        <dbReference type="ARBA" id="ARBA00023136"/>
    </source>
</evidence>
<dbReference type="Pfam" id="PF02518">
    <property type="entry name" value="HATPase_c"/>
    <property type="match status" value="1"/>
</dbReference>
<dbReference type="CDD" id="cd06225">
    <property type="entry name" value="HAMP"/>
    <property type="match status" value="1"/>
</dbReference>
<organism evidence="14 15">
    <name type="scientific">Candidatus Intestinimonas pullistercoris</name>
    <dbReference type="NCBI Taxonomy" id="2838623"/>
    <lineage>
        <taxon>Bacteria</taxon>
        <taxon>Bacillati</taxon>
        <taxon>Bacillota</taxon>
        <taxon>Clostridia</taxon>
        <taxon>Eubacteriales</taxon>
        <taxon>Intestinimonas</taxon>
    </lineage>
</organism>
<dbReference type="Gene3D" id="1.10.287.130">
    <property type="match status" value="1"/>
</dbReference>
<evidence type="ECO:0000313" key="15">
    <source>
        <dbReference type="Proteomes" id="UP000823882"/>
    </source>
</evidence>
<dbReference type="FunFam" id="1.10.287.130:FF:000001">
    <property type="entry name" value="Two-component sensor histidine kinase"/>
    <property type="match status" value="1"/>
</dbReference>
<dbReference type="SMART" id="SM00304">
    <property type="entry name" value="HAMP"/>
    <property type="match status" value="1"/>
</dbReference>
<dbReference type="CDD" id="cd00082">
    <property type="entry name" value="HisKA"/>
    <property type="match status" value="1"/>
</dbReference>
<evidence type="ECO:0000256" key="7">
    <source>
        <dbReference type="ARBA" id="ARBA00022777"/>
    </source>
</evidence>
<feature type="transmembrane region" description="Helical" evidence="11">
    <location>
        <begin position="9"/>
        <end position="32"/>
    </location>
</feature>
<dbReference type="InterPro" id="IPR036890">
    <property type="entry name" value="HATPase_C_sf"/>
</dbReference>
<dbReference type="AlphaFoldDB" id="A0A9D2NYR5"/>
<dbReference type="Proteomes" id="UP000823882">
    <property type="component" value="Unassembled WGS sequence"/>
</dbReference>
<dbReference type="GO" id="GO:0016020">
    <property type="term" value="C:membrane"/>
    <property type="evidence" value="ECO:0007669"/>
    <property type="project" value="UniProtKB-SubCell"/>
</dbReference>
<dbReference type="PROSITE" id="PS50109">
    <property type="entry name" value="HIS_KIN"/>
    <property type="match status" value="1"/>
</dbReference>
<sequence>MKSLYQRQFIIMAGVILVSFALLGSAFIALSYNYTVQEQQDSILHNAVYVADVLGDAVTSDTDLQGFVLKAARVRPTLESVAVVTDATVLLATQDGQILFAVDGTGEIDDLANVQIPAGVVQTIQATGSFSAMSNLGGTFSENRYVAGAPFHYNYQGNSIPAGLVLIAAEAASLTEMWRAFASIFLFTSVVVMLIAFVTTSVTSLKMTRPLKDMAEAVRKFGHGEYNTRVDCNGRCDEVGELAEAFNAMADSISQAEHRRSEFVANISHELKTPMTTIAGFADGILDGTIPPEREREYLKVISAETRRLSRLVRKMLDLSRLQSAEYVTAQEQFDISEVMLRVLVSLETKVNAKHLDVDTQLPEDPVEVWGDPDAITQVCYNLLDNAIKFSYEESTLGISIVTRAGKAYVSVRNHGDTIPPEELPLVFDRFHKTDHSRSEDRDGVGLGLYIVKTILNNHKENITVTSQDGVTEFTFTLTLA</sequence>
<dbReference type="GO" id="GO:0000155">
    <property type="term" value="F:phosphorelay sensor kinase activity"/>
    <property type="evidence" value="ECO:0007669"/>
    <property type="project" value="InterPro"/>
</dbReference>
<keyword evidence="6" id="KW-0547">Nucleotide-binding</keyword>
<dbReference type="InterPro" id="IPR050351">
    <property type="entry name" value="BphY/WalK/GraS-like"/>
</dbReference>
<feature type="transmembrane region" description="Helical" evidence="11">
    <location>
        <begin position="180"/>
        <end position="205"/>
    </location>
</feature>
<dbReference type="Gene3D" id="6.10.340.10">
    <property type="match status" value="1"/>
</dbReference>
<dbReference type="SMART" id="SM00388">
    <property type="entry name" value="HisKA"/>
    <property type="match status" value="1"/>
</dbReference>
<dbReference type="InterPro" id="IPR003594">
    <property type="entry name" value="HATPase_dom"/>
</dbReference>
<dbReference type="PANTHER" id="PTHR42878">
    <property type="entry name" value="TWO-COMPONENT HISTIDINE KINASE"/>
    <property type="match status" value="1"/>
</dbReference>